<comment type="caution">
    <text evidence="2">The sequence shown here is derived from an EMBL/GenBank/DDBJ whole genome shotgun (WGS) entry which is preliminary data.</text>
</comment>
<keyword evidence="3" id="KW-1185">Reference proteome</keyword>
<dbReference type="CDD" id="cd02042">
    <property type="entry name" value="ParAB_family"/>
    <property type="match status" value="1"/>
</dbReference>
<proteinExistence type="predicted"/>
<organism evidence="2 3">
    <name type="scientific">Corynebacterium rouxii</name>
    <dbReference type="NCBI Taxonomy" id="2719119"/>
    <lineage>
        <taxon>Bacteria</taxon>
        <taxon>Bacillati</taxon>
        <taxon>Actinomycetota</taxon>
        <taxon>Actinomycetes</taxon>
        <taxon>Mycobacteriales</taxon>
        <taxon>Corynebacteriaceae</taxon>
        <taxon>Corynebacterium</taxon>
    </lineage>
</organism>
<dbReference type="Gene3D" id="3.40.50.300">
    <property type="entry name" value="P-loop containing nucleotide triphosphate hydrolases"/>
    <property type="match status" value="1"/>
</dbReference>
<dbReference type="InterPro" id="IPR002586">
    <property type="entry name" value="CobQ/CobB/MinD/ParA_Nub-bd_dom"/>
</dbReference>
<accession>A0ABU3PJC8</accession>
<dbReference type="PIRSF" id="PIRSF009320">
    <property type="entry name" value="Nuc_binding_HP_1000"/>
    <property type="match status" value="1"/>
</dbReference>
<dbReference type="RefSeq" id="WP_315642976.1">
    <property type="nucleotide sequence ID" value="NZ_CP168248.1"/>
</dbReference>
<dbReference type="InterPro" id="IPR050678">
    <property type="entry name" value="DNA_Partitioning_ATPase"/>
</dbReference>
<dbReference type="InterPro" id="IPR027417">
    <property type="entry name" value="P-loop_NTPase"/>
</dbReference>
<dbReference type="Pfam" id="PF01656">
    <property type="entry name" value="CbiA"/>
    <property type="match status" value="1"/>
</dbReference>
<sequence length="183" mass="19533">MMLAFALSARGENVLVLDSDKQSSATDWAEAVGDEMPFIVEPVSTARALESAMRRYADSDYSFVFIDTPPGSNAIVSVAATESAMVLVPTSASPLDLRRTQATLDALAETSTPIAVVLVNVNPRERILDEAHAALSAHTRAALADTVIPSRAATRRAGSTLPSINTKPFTEWRELADELTAAF</sequence>
<dbReference type="Proteomes" id="UP001265983">
    <property type="component" value="Unassembled WGS sequence"/>
</dbReference>
<gene>
    <name evidence="2" type="ORF">P8T80_00815</name>
</gene>
<dbReference type="SUPFAM" id="SSF52540">
    <property type="entry name" value="P-loop containing nucleoside triphosphate hydrolases"/>
    <property type="match status" value="1"/>
</dbReference>
<dbReference type="EMBL" id="JARUHM010000001">
    <property type="protein sequence ID" value="MDT9409945.1"/>
    <property type="molecule type" value="Genomic_DNA"/>
</dbReference>
<evidence type="ECO:0000313" key="3">
    <source>
        <dbReference type="Proteomes" id="UP001265983"/>
    </source>
</evidence>
<protein>
    <submittedName>
        <fullName evidence="2">ParA family protein</fullName>
    </submittedName>
</protein>
<dbReference type="PANTHER" id="PTHR13696">
    <property type="entry name" value="P-LOOP CONTAINING NUCLEOSIDE TRIPHOSPHATE HYDROLASE"/>
    <property type="match status" value="1"/>
</dbReference>
<evidence type="ECO:0000259" key="1">
    <source>
        <dbReference type="Pfam" id="PF01656"/>
    </source>
</evidence>
<reference evidence="2 3" key="1">
    <citation type="submission" date="2023-03" db="EMBL/GenBank/DDBJ databases">
        <title>Whole genome sequence of the first Corynebacterium rouxii strains isolated in Brazil: a recent member of Corynebacterium diphtheriae complex.</title>
        <authorList>
            <person name="Vieira V."/>
            <person name="Ramos J.N."/>
            <person name="Araujo M.R.B."/>
            <person name="Baio P.V."/>
            <person name="Sant'Anna L.O."/>
            <person name="Veras J.F.C."/>
            <person name="Vieira E.M.D."/>
            <person name="Sousa M.A.B."/>
            <person name="Camargo C.H."/>
            <person name="Sacchi C.T."/>
            <person name="Campos K.R."/>
            <person name="Santos M.B.N."/>
            <person name="Bokermann S."/>
            <person name="Alvim L.B."/>
            <person name="Santos L.S."/>
            <person name="Mattos-Guaraldi A.L."/>
        </authorList>
    </citation>
    <scope>NUCLEOTIDE SEQUENCE [LARGE SCALE GENOMIC DNA]</scope>
    <source>
        <strain evidence="2 3">70862</strain>
    </source>
</reference>
<dbReference type="PANTHER" id="PTHR13696:SF96">
    <property type="entry name" value="COBQ_COBB_MIND_PARA NUCLEOTIDE BINDING DOMAIN-CONTAINING PROTEIN"/>
    <property type="match status" value="1"/>
</dbReference>
<feature type="domain" description="CobQ/CobB/MinD/ParA nucleotide binding" evidence="1">
    <location>
        <begin position="2"/>
        <end position="158"/>
    </location>
</feature>
<evidence type="ECO:0000313" key="2">
    <source>
        <dbReference type="EMBL" id="MDT9409945.1"/>
    </source>
</evidence>
<name>A0ABU3PJC8_9CORY</name>